<dbReference type="GO" id="GO:0004439">
    <property type="term" value="F:phosphatidylinositol-4,5-bisphosphate 5-phosphatase activity"/>
    <property type="evidence" value="ECO:0007669"/>
    <property type="project" value="TreeGrafter"/>
</dbReference>
<evidence type="ECO:0000256" key="2">
    <source>
        <dbReference type="ARBA" id="ARBA00022614"/>
    </source>
</evidence>
<dbReference type="InterPro" id="IPR013210">
    <property type="entry name" value="LRR_N_plant-typ"/>
</dbReference>
<dbReference type="Pfam" id="PF22669">
    <property type="entry name" value="Exo_endo_phos2"/>
    <property type="match status" value="1"/>
</dbReference>
<dbReference type="InterPro" id="IPR032675">
    <property type="entry name" value="LRR_dom_sf"/>
</dbReference>
<reference evidence="8 10" key="1">
    <citation type="submission" date="2018-09" db="EMBL/GenBank/DDBJ databases">
        <title>A high-quality reference genome of wild soybean provides a powerful tool to mine soybean genomes.</title>
        <authorList>
            <person name="Xie M."/>
            <person name="Chung C.Y.L."/>
            <person name="Li M.-W."/>
            <person name="Wong F.-L."/>
            <person name="Chan T.-F."/>
            <person name="Lam H.-M."/>
        </authorList>
    </citation>
    <scope>NUCLEOTIDE SEQUENCE [LARGE SCALE GENOMIC DNA]</scope>
    <source>
        <strain evidence="10">cv. W05</strain>
        <tissue evidence="8">Hypocotyl of etiolated seedlings</tissue>
    </source>
</reference>
<dbReference type="SUPFAM" id="SSF52058">
    <property type="entry name" value="L domain-like"/>
    <property type="match status" value="1"/>
</dbReference>
<evidence type="ECO:0000313" key="9">
    <source>
        <dbReference type="EMBL" id="RZB57397.1"/>
    </source>
</evidence>
<dbReference type="PANTHER" id="PTHR45666">
    <property type="entry name" value="TYPE IV INOSITOL POLYPHOSPHATE 5-PHOSPHATASE 9"/>
    <property type="match status" value="1"/>
</dbReference>
<dbReference type="GO" id="GO:0046856">
    <property type="term" value="P:phosphatidylinositol dephosphorylation"/>
    <property type="evidence" value="ECO:0007669"/>
    <property type="project" value="InterPro"/>
</dbReference>
<feature type="domain" description="Leucine-rich repeat-containing N-terminal plant-type" evidence="6">
    <location>
        <begin position="292"/>
        <end position="327"/>
    </location>
</feature>
<dbReference type="GO" id="GO:0004445">
    <property type="term" value="F:inositol-polyphosphate 5-phosphatase activity"/>
    <property type="evidence" value="ECO:0007669"/>
    <property type="project" value="InterPro"/>
</dbReference>
<dbReference type="InterPro" id="IPR045849">
    <property type="entry name" value="IP5P_plant"/>
</dbReference>
<evidence type="ECO:0000259" key="7">
    <source>
        <dbReference type="Pfam" id="PF22669"/>
    </source>
</evidence>
<proteinExistence type="inferred from homology"/>
<dbReference type="Gene3D" id="3.60.10.10">
    <property type="entry name" value="Endonuclease/exonuclease/phosphatase"/>
    <property type="match status" value="1"/>
</dbReference>
<dbReference type="EMBL" id="QZWG01000017">
    <property type="protein sequence ID" value="RZB57396.1"/>
    <property type="molecule type" value="Genomic_DNA"/>
</dbReference>
<feature type="domain" description="Inositol polyphosphate-related phosphatase" evidence="7">
    <location>
        <begin position="123"/>
        <end position="191"/>
    </location>
</feature>
<evidence type="ECO:0000256" key="3">
    <source>
        <dbReference type="ARBA" id="ARBA00022737"/>
    </source>
</evidence>
<dbReference type="AlphaFoldDB" id="A0A445G8A9"/>
<dbReference type="GO" id="GO:0034485">
    <property type="term" value="F:phosphatidylinositol-3,4,5-trisphosphate 5-phosphatase activity"/>
    <property type="evidence" value="ECO:0007669"/>
    <property type="project" value="TreeGrafter"/>
</dbReference>
<dbReference type="EMBL" id="QZWG01000017">
    <property type="protein sequence ID" value="RZB57397.1"/>
    <property type="molecule type" value="Genomic_DNA"/>
</dbReference>
<organism evidence="8 10">
    <name type="scientific">Glycine soja</name>
    <name type="common">Wild soybean</name>
    <dbReference type="NCBI Taxonomy" id="3848"/>
    <lineage>
        <taxon>Eukaryota</taxon>
        <taxon>Viridiplantae</taxon>
        <taxon>Streptophyta</taxon>
        <taxon>Embryophyta</taxon>
        <taxon>Tracheophyta</taxon>
        <taxon>Spermatophyta</taxon>
        <taxon>Magnoliopsida</taxon>
        <taxon>eudicotyledons</taxon>
        <taxon>Gunneridae</taxon>
        <taxon>Pentapetalae</taxon>
        <taxon>rosids</taxon>
        <taxon>fabids</taxon>
        <taxon>Fabales</taxon>
        <taxon>Fabaceae</taxon>
        <taxon>Papilionoideae</taxon>
        <taxon>50 kb inversion clade</taxon>
        <taxon>NPAAA clade</taxon>
        <taxon>indigoferoid/millettioid clade</taxon>
        <taxon>Phaseoleae</taxon>
        <taxon>Glycine</taxon>
        <taxon>Glycine subgen. Soja</taxon>
    </lineage>
</organism>
<comment type="caution">
    <text evidence="8">The sequence shown here is derived from an EMBL/GenBank/DDBJ whole genome shotgun (WGS) entry which is preliminary data.</text>
</comment>
<dbReference type="PANTHER" id="PTHR45666:SF33">
    <property type="entry name" value="TYPE I INOSITOL-1,4,5-TRISPHOSPHATE 5-PHOSPHATASE"/>
    <property type="match status" value="1"/>
</dbReference>
<gene>
    <name evidence="8" type="ORF">D0Y65_046176</name>
</gene>
<dbReference type="Pfam" id="PF08263">
    <property type="entry name" value="LRRNT_2"/>
    <property type="match status" value="1"/>
</dbReference>
<feature type="region of interest" description="Disordered" evidence="5">
    <location>
        <begin position="192"/>
        <end position="216"/>
    </location>
</feature>
<dbReference type="FunFam" id="3.60.10.10:FF:000014">
    <property type="entry name" value="Type I inositol polyphosphate 5-phosphatase 1"/>
    <property type="match status" value="1"/>
</dbReference>
<evidence type="ECO:0000256" key="1">
    <source>
        <dbReference type="ARBA" id="ARBA00010768"/>
    </source>
</evidence>
<protein>
    <submittedName>
        <fullName evidence="8">Type IV inositol polyphosphate 5-phosphatase 3 isoform A</fullName>
    </submittedName>
    <submittedName>
        <fullName evidence="9">Type IV inositol polyphosphate 5-phosphatase 3 isoform B</fullName>
    </submittedName>
</protein>
<dbReference type="InterPro" id="IPR036691">
    <property type="entry name" value="Endo/exonu/phosph_ase_sf"/>
</dbReference>
<dbReference type="SUPFAM" id="SSF56219">
    <property type="entry name" value="DNase I-like"/>
    <property type="match status" value="1"/>
</dbReference>
<keyword evidence="2" id="KW-0433">Leucine-rich repeat</keyword>
<dbReference type="Proteomes" id="UP000289340">
    <property type="component" value="Chromosome 17"/>
</dbReference>
<name>A0A445G8A9_GLYSO</name>
<dbReference type="Gene3D" id="3.80.10.10">
    <property type="entry name" value="Ribonuclease Inhibitor"/>
    <property type="match status" value="1"/>
</dbReference>
<sequence>MGPAIDHAPVIAKPLTKDDLIDYFISSCKPKHNWSCGSPLVQVECCKRIVLNGAIWPYRHFGYFCVLSQFEYAECGKRTWFGDKREEQAPIESNEFLPRLRRQKSVTSRSQYINKKELRVCVGTWNVGGKLPPDDLDIDDWLGINELADIYVLSLQEIVPLNPGNIFCVEDTRPRQKWENIIRDALNRVRSKAPKMKSFSDPPSPSKFKPSNDAPDIEEETLLESDGDIGEEVHPLDEEHNVYDGGANKPTTYEEALNTNFQASDVVDIANTKEPIGNDLKRQIYDGKRLSDALAVLKNSMSDPNNVLQSWNCTLVTPCTWFHVNCNSENSVTRVDLGNANLSGHLVPQLGQLLILECL</sequence>
<keyword evidence="4" id="KW-0378">Hydrolase</keyword>
<dbReference type="InterPro" id="IPR000300">
    <property type="entry name" value="IPPc"/>
</dbReference>
<evidence type="ECO:0000256" key="5">
    <source>
        <dbReference type="SAM" id="MobiDB-lite"/>
    </source>
</evidence>
<evidence type="ECO:0000256" key="4">
    <source>
        <dbReference type="ARBA" id="ARBA00022801"/>
    </source>
</evidence>
<keyword evidence="10" id="KW-1185">Reference proteome</keyword>
<keyword evidence="3" id="KW-0677">Repeat</keyword>
<evidence type="ECO:0000313" key="10">
    <source>
        <dbReference type="Proteomes" id="UP000289340"/>
    </source>
</evidence>
<feature type="compositionally biased region" description="Low complexity" evidence="5">
    <location>
        <begin position="196"/>
        <end position="211"/>
    </location>
</feature>
<comment type="similarity">
    <text evidence="1">Belongs to the inositol polyphosphate 5-phosphatase family.</text>
</comment>
<evidence type="ECO:0000313" key="8">
    <source>
        <dbReference type="EMBL" id="RZB57396.1"/>
    </source>
</evidence>
<accession>A0A445G8A9</accession>
<evidence type="ECO:0000259" key="6">
    <source>
        <dbReference type="Pfam" id="PF08263"/>
    </source>
</evidence>